<keyword evidence="1" id="KW-1133">Transmembrane helix</keyword>
<feature type="transmembrane region" description="Helical" evidence="1">
    <location>
        <begin position="326"/>
        <end position="349"/>
    </location>
</feature>
<keyword evidence="1" id="KW-0812">Transmembrane</keyword>
<evidence type="ECO:0000313" key="2">
    <source>
        <dbReference type="EMBL" id="KGM08562.1"/>
    </source>
</evidence>
<feature type="transmembrane region" description="Helical" evidence="1">
    <location>
        <begin position="276"/>
        <end position="293"/>
    </location>
</feature>
<protein>
    <submittedName>
        <fullName evidence="2">Uncharacterized protein</fullName>
    </submittedName>
</protein>
<keyword evidence="3" id="KW-1185">Reference proteome</keyword>
<feature type="transmembrane region" description="Helical" evidence="1">
    <location>
        <begin position="6"/>
        <end position="25"/>
    </location>
</feature>
<feature type="transmembrane region" description="Helical" evidence="1">
    <location>
        <begin position="167"/>
        <end position="187"/>
    </location>
</feature>
<name>A0A0A0BLJ4_9CELL</name>
<feature type="transmembrane region" description="Helical" evidence="1">
    <location>
        <begin position="112"/>
        <end position="131"/>
    </location>
</feature>
<dbReference type="RefSeq" id="WP_035062899.1">
    <property type="nucleotide sequence ID" value="NZ_AXCZ01000292.1"/>
</dbReference>
<dbReference type="AlphaFoldDB" id="A0A0A0BLJ4"/>
<dbReference type="Proteomes" id="UP000054314">
    <property type="component" value="Unassembled WGS sequence"/>
</dbReference>
<sequence>TALDATTVLGALVALGAAAVARIGVLHRSWPATWGGAGALVGVAAAFLTALPTGGGGPTVWSFVGLATVGVAAGFAAQPLRAGALRTVCTLALLVALGLLGHALGAPTLTRGAFFVVLAAGVGVALLLQHVAGRPPHSPWSGATRWMGVVAAVVGVLHGWGPGADEVLLVPAFVAGAVLVVALGVVHDRVVLQAAGPLLACVAWVLGAGQLGRDAAPWYTVPVGLALLSVVSLWRADRRRRARRPGSGPLVVTELVGVVFVVGASFVLAVTGAPGHAAAAAVLGLLVVAWGVLTRVRRRVATGVVVLLAAVVLLVVVPLVELLPSWGGAGTWLAVAGAGLVAVLAATFLERGRAAVSGRWSVWKERTGDWE</sequence>
<feature type="transmembrane region" description="Helical" evidence="1">
    <location>
        <begin position="218"/>
        <end position="236"/>
    </location>
</feature>
<evidence type="ECO:0000313" key="3">
    <source>
        <dbReference type="Proteomes" id="UP000054314"/>
    </source>
</evidence>
<organism evidence="2 3">
    <name type="scientific">Cellulomonas bogoriensis 69B4 = DSM 16987</name>
    <dbReference type="NCBI Taxonomy" id="1386082"/>
    <lineage>
        <taxon>Bacteria</taxon>
        <taxon>Bacillati</taxon>
        <taxon>Actinomycetota</taxon>
        <taxon>Actinomycetes</taxon>
        <taxon>Micrococcales</taxon>
        <taxon>Cellulomonadaceae</taxon>
        <taxon>Cellulomonas</taxon>
    </lineage>
</organism>
<feature type="transmembrane region" description="Helical" evidence="1">
    <location>
        <begin position="248"/>
        <end position="270"/>
    </location>
</feature>
<feature type="transmembrane region" description="Helical" evidence="1">
    <location>
        <begin position="84"/>
        <end position="106"/>
    </location>
</feature>
<proteinExistence type="predicted"/>
<feature type="transmembrane region" description="Helical" evidence="1">
    <location>
        <begin position="143"/>
        <end position="161"/>
    </location>
</feature>
<gene>
    <name evidence="2" type="ORF">N869_10575</name>
</gene>
<feature type="transmembrane region" description="Helical" evidence="1">
    <location>
        <begin position="59"/>
        <end position="77"/>
    </location>
</feature>
<feature type="transmembrane region" description="Helical" evidence="1">
    <location>
        <begin position="300"/>
        <end position="320"/>
    </location>
</feature>
<comment type="caution">
    <text evidence="2">The sequence shown here is derived from an EMBL/GenBank/DDBJ whole genome shotgun (WGS) entry which is preliminary data.</text>
</comment>
<keyword evidence="1" id="KW-0472">Membrane</keyword>
<reference evidence="2 3" key="1">
    <citation type="submission" date="2013-08" db="EMBL/GenBank/DDBJ databases">
        <title>Genome sequencing of Cellulomonas bogoriensis 69B4.</title>
        <authorList>
            <person name="Chen F."/>
            <person name="Li Y."/>
            <person name="Wang G."/>
        </authorList>
    </citation>
    <scope>NUCLEOTIDE SEQUENCE [LARGE SCALE GENOMIC DNA]</scope>
    <source>
        <strain evidence="2 3">69B4</strain>
    </source>
</reference>
<feature type="transmembrane region" description="Helical" evidence="1">
    <location>
        <begin position="32"/>
        <end position="53"/>
    </location>
</feature>
<feature type="non-terminal residue" evidence="2">
    <location>
        <position position="1"/>
    </location>
</feature>
<evidence type="ECO:0000256" key="1">
    <source>
        <dbReference type="SAM" id="Phobius"/>
    </source>
</evidence>
<accession>A0A0A0BLJ4</accession>
<dbReference type="EMBL" id="AXCZ01000292">
    <property type="protein sequence ID" value="KGM08562.1"/>
    <property type="molecule type" value="Genomic_DNA"/>
</dbReference>